<organism evidence="1 2">
    <name type="scientific">Ridgeia piscesae</name>
    <name type="common">Tubeworm</name>
    <dbReference type="NCBI Taxonomy" id="27915"/>
    <lineage>
        <taxon>Eukaryota</taxon>
        <taxon>Metazoa</taxon>
        <taxon>Spiralia</taxon>
        <taxon>Lophotrochozoa</taxon>
        <taxon>Annelida</taxon>
        <taxon>Polychaeta</taxon>
        <taxon>Sedentaria</taxon>
        <taxon>Canalipalpata</taxon>
        <taxon>Sabellida</taxon>
        <taxon>Siboglinidae</taxon>
        <taxon>Ridgeia</taxon>
    </lineage>
</organism>
<evidence type="ECO:0000313" key="2">
    <source>
        <dbReference type="Proteomes" id="UP001209878"/>
    </source>
</evidence>
<dbReference type="AlphaFoldDB" id="A0AAD9KU46"/>
<protein>
    <submittedName>
        <fullName evidence="1">Uncharacterized protein</fullName>
    </submittedName>
</protein>
<sequence length="229" mass="26577">MHTSTQAHSRTGSKSCLFYLYYIQQLFFPLQSRLYSPNTNHSRSFFSLGPKRQQHRHTALQPPVYSCPGDISVELHQISPKSGAHNNRNCDNTRNGQAYIARCHDCGAAHKGDGKWAARNGERREIGKWRRKNMVFSKLFTFRKSRKPAYRQLPGDLRASDITMSESDRIQLMVMVKEGKISTEEALQEVKRYEEKVHEDFLRDMEVTHATEVKVSYVMVALCYHVYLF</sequence>
<comment type="caution">
    <text evidence="1">The sequence shown here is derived from an EMBL/GenBank/DDBJ whole genome shotgun (WGS) entry which is preliminary data.</text>
</comment>
<dbReference type="EMBL" id="JAODUO010000582">
    <property type="protein sequence ID" value="KAK2177723.1"/>
    <property type="molecule type" value="Genomic_DNA"/>
</dbReference>
<keyword evidence="2" id="KW-1185">Reference proteome</keyword>
<dbReference type="Proteomes" id="UP001209878">
    <property type="component" value="Unassembled WGS sequence"/>
</dbReference>
<evidence type="ECO:0000313" key="1">
    <source>
        <dbReference type="EMBL" id="KAK2177723.1"/>
    </source>
</evidence>
<accession>A0AAD9KU46</accession>
<reference evidence="1" key="1">
    <citation type="journal article" date="2023" name="Mol. Biol. Evol.">
        <title>Third-Generation Sequencing Reveals the Adaptive Role of the Epigenome in Three Deep-Sea Polychaetes.</title>
        <authorList>
            <person name="Perez M."/>
            <person name="Aroh O."/>
            <person name="Sun Y."/>
            <person name="Lan Y."/>
            <person name="Juniper S.K."/>
            <person name="Young C.R."/>
            <person name="Angers B."/>
            <person name="Qian P.Y."/>
        </authorList>
    </citation>
    <scope>NUCLEOTIDE SEQUENCE</scope>
    <source>
        <strain evidence="1">R07B-5</strain>
    </source>
</reference>
<proteinExistence type="predicted"/>
<gene>
    <name evidence="1" type="ORF">NP493_582g00020</name>
</gene>
<name>A0AAD9KU46_RIDPI</name>